<dbReference type="InterPro" id="IPR029058">
    <property type="entry name" value="AB_hydrolase_fold"/>
</dbReference>
<dbReference type="Pfam" id="PF07859">
    <property type="entry name" value="Abhydrolase_3"/>
    <property type="match status" value="1"/>
</dbReference>
<dbReference type="VEuPathDB" id="FungiDB:A9K55_008895"/>
<gene>
    <name evidence="3" type="ORF">A9K55_008895</name>
</gene>
<dbReference type="VEuPathDB" id="FungiDB:CCM_08640"/>
<name>A0A2H4SHX7_CORMI</name>
<dbReference type="SUPFAM" id="SSF53474">
    <property type="entry name" value="alpha/beta-Hydrolases"/>
    <property type="match status" value="1"/>
</dbReference>
<dbReference type="Gene3D" id="3.40.710.10">
    <property type="entry name" value="DD-peptidase/beta-lactamase superfamily"/>
    <property type="match status" value="1"/>
</dbReference>
<dbReference type="VEuPathDB" id="FungiDB:CCM_08641"/>
<dbReference type="InterPro" id="IPR001466">
    <property type="entry name" value="Beta-lactam-related"/>
</dbReference>
<dbReference type="Pfam" id="PF00144">
    <property type="entry name" value="Beta-lactamase"/>
    <property type="match status" value="1"/>
</dbReference>
<feature type="domain" description="Beta-lactamase-related" evidence="1">
    <location>
        <begin position="23"/>
        <end position="403"/>
    </location>
</feature>
<dbReference type="EMBL" id="CP023324">
    <property type="protein sequence ID" value="ATY62712.1"/>
    <property type="molecule type" value="Genomic_DNA"/>
</dbReference>
<dbReference type="Proteomes" id="UP000323067">
    <property type="component" value="Chromosome vii"/>
</dbReference>
<evidence type="ECO:0000313" key="3">
    <source>
        <dbReference type="EMBL" id="ATY62712.1"/>
    </source>
</evidence>
<organism evidence="3 4">
    <name type="scientific">Cordyceps militaris</name>
    <name type="common">Caterpillar fungus</name>
    <name type="synonym">Clavaria militaris</name>
    <dbReference type="NCBI Taxonomy" id="73501"/>
    <lineage>
        <taxon>Eukaryota</taxon>
        <taxon>Fungi</taxon>
        <taxon>Dikarya</taxon>
        <taxon>Ascomycota</taxon>
        <taxon>Pezizomycotina</taxon>
        <taxon>Sordariomycetes</taxon>
        <taxon>Hypocreomycetidae</taxon>
        <taxon>Hypocreales</taxon>
        <taxon>Cordycipitaceae</taxon>
        <taxon>Cordyceps</taxon>
    </lineage>
</organism>
<sequence>MSLTDCRKAELCTIIDEYTGGEARTIPGLVYVAFGSDGNPIIEHYSGTTGISSATRMSPDTIFWLASFTKLATSVACMQLVEQGVLDLDSPEQLEGICPELQAVKVLHRCPDGTFELVDKKKRISLRMLLNHTAGFGYAFEDAKLAEYGRPVGFDDFGGSRDDLFQRPLVNQPGDKFQYGTSMDWVGIVIERATGLDLEDYFRANIFAPLGMHSVSFFPSEDAKANLAYMHQRLSNGTLITQDHLYRRPLVGGGEQADDKRFCAAGHGCFGKPAEFRSEFLSREAAIKLIAVLLNDGVDAGTGTRLLQSQTVEEMFTDQIPEKPRFSNTPVPVAKPWLANATPLSPMPEGHTEGWGLSFSISHVAEDGGRAAGSASWEGLANLFWFADRTNNVGGIIASQILPYGVRPPTRCYNCLINISNLEATSPTHHHPSQPIMSSDLEARFNELVSILHATPSSIFDPFDIYRTTYHSCGTDIGADVLVPKGPCPIRQRPVIVTGSSLFPAWFSKWILELALEQSAIIISPNYRLLPEVKGKDILEDMKNFWDWYKEGGPQQSLQAVGRPDVQLDLGQLLLIGESAGGYLALQSVLLGFVWPSAIAALYPVLDLLSDHFTRCYPKPIVGVPNFPSSVVDEFLASMSEGTVVTEADPPTRLDLAFAVAQNGRYLDLLGDDPDLFILEKIKQAKLSVSNSSHGTLFPPLYVLHGEQDSAVPVEGTLKFIQCLKDIDPAAKIHTAIRAGDHGFDSTASAKDDWMREGLDFVVMEWIRQNSTV</sequence>
<dbReference type="Gene3D" id="3.40.50.1820">
    <property type="entry name" value="alpha/beta hydrolase"/>
    <property type="match status" value="1"/>
</dbReference>
<reference evidence="3 4" key="1">
    <citation type="journal article" date="2017" name="BMC Genomics">
        <title>Chromosome level assembly and secondary metabolite potential of the parasitic fungus Cordyceps militaris.</title>
        <authorList>
            <person name="Kramer G.J."/>
            <person name="Nodwell J.R."/>
        </authorList>
    </citation>
    <scope>NUCLEOTIDE SEQUENCE [LARGE SCALE GENOMIC DNA]</scope>
    <source>
        <strain evidence="3 4">ATCC 34164</strain>
    </source>
</reference>
<dbReference type="InterPro" id="IPR013094">
    <property type="entry name" value="AB_hydrolase_3"/>
</dbReference>
<evidence type="ECO:0000259" key="2">
    <source>
        <dbReference type="Pfam" id="PF07859"/>
    </source>
</evidence>
<evidence type="ECO:0000259" key="1">
    <source>
        <dbReference type="Pfam" id="PF00144"/>
    </source>
</evidence>
<dbReference type="SMR" id="A0A2H4SHX7"/>
<dbReference type="AlphaFoldDB" id="A0A2H4SHX7"/>
<dbReference type="PANTHER" id="PTHR43283">
    <property type="entry name" value="BETA-LACTAMASE-RELATED"/>
    <property type="match status" value="1"/>
</dbReference>
<dbReference type="SUPFAM" id="SSF56601">
    <property type="entry name" value="beta-lactamase/transpeptidase-like"/>
    <property type="match status" value="1"/>
</dbReference>
<protein>
    <submittedName>
        <fullName evidence="3">Beta-lactamase family</fullName>
    </submittedName>
</protein>
<evidence type="ECO:0000313" key="4">
    <source>
        <dbReference type="Proteomes" id="UP000323067"/>
    </source>
</evidence>
<dbReference type="InterPro" id="IPR050789">
    <property type="entry name" value="Diverse_Enzym_Activities"/>
</dbReference>
<proteinExistence type="predicted"/>
<dbReference type="InterPro" id="IPR012338">
    <property type="entry name" value="Beta-lactam/transpept-like"/>
</dbReference>
<dbReference type="GO" id="GO:0016787">
    <property type="term" value="F:hydrolase activity"/>
    <property type="evidence" value="ECO:0007669"/>
    <property type="project" value="InterPro"/>
</dbReference>
<dbReference type="PANTHER" id="PTHR43283:SF3">
    <property type="entry name" value="BETA-LACTAMASE FAMILY PROTEIN (AFU_ORTHOLOGUE AFUA_5G07500)"/>
    <property type="match status" value="1"/>
</dbReference>
<accession>A0A2H4SHX7</accession>
<feature type="domain" description="Alpha/beta hydrolase fold-3" evidence="2">
    <location>
        <begin position="506"/>
        <end position="610"/>
    </location>
</feature>